<reference evidence="9 10" key="1">
    <citation type="submission" date="2019-03" db="EMBL/GenBank/DDBJ databases">
        <title>Genomic Encyclopedia of Type Strains, Phase IV (KMG-IV): sequencing the most valuable type-strain genomes for metagenomic binning, comparative biology and taxonomic classification.</title>
        <authorList>
            <person name="Goeker M."/>
        </authorList>
    </citation>
    <scope>NUCLEOTIDE SEQUENCE [LARGE SCALE GENOMIC DNA]</scope>
    <source>
        <strain evidence="9 10">DSM 28287</strain>
    </source>
</reference>
<protein>
    <submittedName>
        <fullName evidence="9">Drug/metabolite transporter (DMT)-like permease</fullName>
    </submittedName>
</protein>
<dbReference type="RefSeq" id="WP_133529066.1">
    <property type="nucleotide sequence ID" value="NZ_CALCQM010000013.1"/>
</dbReference>
<evidence type="ECO:0000256" key="5">
    <source>
        <dbReference type="ARBA" id="ARBA00022989"/>
    </source>
</evidence>
<gene>
    <name evidence="9" type="ORF">EV211_13618</name>
</gene>
<evidence type="ECO:0000256" key="1">
    <source>
        <dbReference type="ARBA" id="ARBA00004651"/>
    </source>
</evidence>
<keyword evidence="4 7" id="KW-0812">Transmembrane</keyword>
<feature type="transmembrane region" description="Helical" evidence="7">
    <location>
        <begin position="41"/>
        <end position="58"/>
    </location>
</feature>
<comment type="subcellular location">
    <subcellularLocation>
        <location evidence="1">Cell membrane</location>
        <topology evidence="1">Multi-pass membrane protein</topology>
    </subcellularLocation>
</comment>
<feature type="transmembrane region" description="Helical" evidence="7">
    <location>
        <begin position="156"/>
        <end position="176"/>
    </location>
</feature>
<keyword evidence="5 7" id="KW-1133">Transmembrane helix</keyword>
<evidence type="ECO:0000259" key="8">
    <source>
        <dbReference type="Pfam" id="PF00892"/>
    </source>
</evidence>
<dbReference type="GO" id="GO:0005886">
    <property type="term" value="C:plasma membrane"/>
    <property type="evidence" value="ECO:0007669"/>
    <property type="project" value="UniProtKB-SubCell"/>
</dbReference>
<sequence>MELDKKKEVKADMMLMVITLCWGLSYYFMDICLEEMGAFTLNSYRFLGAFAVALILSYKKFRNVSRDTLLASIAVGATLVVVYAGATFGVQYTTLSNTAFLCSTTVVATPIMEFIFFRKVASKKILLAVGVCMVGIMLLTLKEDFSLNMSHLKGDLFSLSAGICYALDIIVVDKAVRKETVDPYQMGVLGLGVTGAIMLILSLIFEGPVLPQTAGIWAAVIFLSLFCTGLAFILQPIAQQYTEPSHVGIIYSLEPVFAGITAFVLAGEVMTARGYLGEVLMIASVFIMEIDFGGLIKKHRQKGQNEGVKELLEDEDHLPRP</sequence>
<keyword evidence="6 7" id="KW-0472">Membrane</keyword>
<feature type="transmembrane region" description="Helical" evidence="7">
    <location>
        <begin position="279"/>
        <end position="296"/>
    </location>
</feature>
<evidence type="ECO:0000256" key="6">
    <source>
        <dbReference type="ARBA" id="ARBA00023136"/>
    </source>
</evidence>
<feature type="transmembrane region" description="Helical" evidence="7">
    <location>
        <begin position="124"/>
        <end position="141"/>
    </location>
</feature>
<comment type="similarity">
    <text evidence="2">Belongs to the EamA transporter family.</text>
</comment>
<accession>A0A4R6PXJ5</accession>
<feature type="transmembrane region" description="Helical" evidence="7">
    <location>
        <begin position="98"/>
        <end position="117"/>
    </location>
</feature>
<keyword evidence="10" id="KW-1185">Reference proteome</keyword>
<name>A0A4R6PXJ5_9FIRM</name>
<dbReference type="Pfam" id="PF00892">
    <property type="entry name" value="EamA"/>
    <property type="match status" value="2"/>
</dbReference>
<proteinExistence type="inferred from homology"/>
<evidence type="ECO:0000313" key="9">
    <source>
        <dbReference type="EMBL" id="TDP50818.1"/>
    </source>
</evidence>
<comment type="caution">
    <text evidence="9">The sequence shown here is derived from an EMBL/GenBank/DDBJ whole genome shotgun (WGS) entry which is preliminary data.</text>
</comment>
<dbReference type="SUPFAM" id="SSF103481">
    <property type="entry name" value="Multidrug resistance efflux transporter EmrE"/>
    <property type="match status" value="2"/>
</dbReference>
<evidence type="ECO:0000313" key="10">
    <source>
        <dbReference type="Proteomes" id="UP000295500"/>
    </source>
</evidence>
<dbReference type="PANTHER" id="PTHR42920:SF5">
    <property type="entry name" value="EAMA DOMAIN-CONTAINING PROTEIN"/>
    <property type="match status" value="1"/>
</dbReference>
<dbReference type="EMBL" id="SNXO01000036">
    <property type="protein sequence ID" value="TDP50818.1"/>
    <property type="molecule type" value="Genomic_DNA"/>
</dbReference>
<dbReference type="AlphaFoldDB" id="A0A4R6PXJ5"/>
<keyword evidence="3" id="KW-1003">Cell membrane</keyword>
<evidence type="ECO:0000256" key="3">
    <source>
        <dbReference type="ARBA" id="ARBA00022475"/>
    </source>
</evidence>
<feature type="transmembrane region" description="Helical" evidence="7">
    <location>
        <begin position="216"/>
        <end position="234"/>
    </location>
</feature>
<feature type="transmembrane region" description="Helical" evidence="7">
    <location>
        <begin position="246"/>
        <end position="267"/>
    </location>
</feature>
<feature type="transmembrane region" description="Helical" evidence="7">
    <location>
        <begin position="188"/>
        <end position="210"/>
    </location>
</feature>
<feature type="domain" description="EamA" evidence="8">
    <location>
        <begin position="153"/>
        <end position="288"/>
    </location>
</feature>
<feature type="transmembrane region" description="Helical" evidence="7">
    <location>
        <begin position="12"/>
        <end position="29"/>
    </location>
</feature>
<evidence type="ECO:0000256" key="4">
    <source>
        <dbReference type="ARBA" id="ARBA00022692"/>
    </source>
</evidence>
<dbReference type="PANTHER" id="PTHR42920">
    <property type="entry name" value="OS03G0707200 PROTEIN-RELATED"/>
    <property type="match status" value="1"/>
</dbReference>
<dbReference type="OrthoDB" id="9804865at2"/>
<feature type="transmembrane region" description="Helical" evidence="7">
    <location>
        <begin position="70"/>
        <end position="92"/>
    </location>
</feature>
<evidence type="ECO:0000256" key="2">
    <source>
        <dbReference type="ARBA" id="ARBA00007362"/>
    </source>
</evidence>
<dbReference type="InterPro" id="IPR051258">
    <property type="entry name" value="Diverse_Substrate_Transporter"/>
</dbReference>
<evidence type="ECO:0000256" key="7">
    <source>
        <dbReference type="SAM" id="Phobius"/>
    </source>
</evidence>
<dbReference type="InterPro" id="IPR000620">
    <property type="entry name" value="EamA_dom"/>
</dbReference>
<dbReference type="Proteomes" id="UP000295500">
    <property type="component" value="Unassembled WGS sequence"/>
</dbReference>
<feature type="domain" description="EamA" evidence="8">
    <location>
        <begin position="11"/>
        <end position="140"/>
    </location>
</feature>
<dbReference type="InterPro" id="IPR037185">
    <property type="entry name" value="EmrE-like"/>
</dbReference>
<organism evidence="9 10">
    <name type="scientific">Aminicella lysinilytica</name>
    <dbReference type="NCBI Taxonomy" id="433323"/>
    <lineage>
        <taxon>Bacteria</taxon>
        <taxon>Bacillati</taxon>
        <taxon>Bacillota</taxon>
        <taxon>Clostridia</taxon>
        <taxon>Peptostreptococcales</taxon>
        <taxon>Anaerovoracaceae</taxon>
        <taxon>Aminicella</taxon>
    </lineage>
</organism>